<evidence type="ECO:0000256" key="1">
    <source>
        <dbReference type="SAM" id="SignalP"/>
    </source>
</evidence>
<proteinExistence type="predicted"/>
<keyword evidence="1" id="KW-0732">Signal</keyword>
<feature type="chain" id="PRO_5042775156" description="Peptidase C45 hydrolase domain-containing protein" evidence="1">
    <location>
        <begin position="29"/>
        <end position="435"/>
    </location>
</feature>
<dbReference type="EnsemblMetazoa" id="XM_001942923.5">
    <property type="protein sequence ID" value="XP_001942958.2"/>
    <property type="gene ID" value="LOC100168878"/>
</dbReference>
<dbReference type="OrthoDB" id="189997at2759"/>
<dbReference type="EnsemblMetazoa" id="XM_016804845.2">
    <property type="protein sequence ID" value="XP_016660334.1"/>
    <property type="gene ID" value="LOC100168878"/>
</dbReference>
<evidence type="ECO:0000313" key="4">
    <source>
        <dbReference type="Proteomes" id="UP000007819"/>
    </source>
</evidence>
<evidence type="ECO:0000259" key="2">
    <source>
        <dbReference type="Pfam" id="PF03417"/>
    </source>
</evidence>
<dbReference type="Pfam" id="PF03417">
    <property type="entry name" value="AAT"/>
    <property type="match status" value="1"/>
</dbReference>
<dbReference type="RefSeq" id="XP_016660334.1">
    <property type="nucleotide sequence ID" value="XM_016804845.1"/>
</dbReference>
<dbReference type="Proteomes" id="UP000007819">
    <property type="component" value="Chromosome A1"/>
</dbReference>
<dbReference type="Gene3D" id="1.10.10.2120">
    <property type="match status" value="1"/>
</dbReference>
<accession>A0A8R1VY85</accession>
<dbReference type="RefSeq" id="XP_001942958.2">
    <property type="nucleotide sequence ID" value="XM_001942923.4"/>
</dbReference>
<dbReference type="EnsemblMetazoa" id="XM_029487106.1">
    <property type="protein sequence ID" value="XP_029342966.1"/>
    <property type="gene ID" value="LOC100168878"/>
</dbReference>
<dbReference type="PANTHER" id="PTHR34180">
    <property type="entry name" value="PEPTIDASE C45"/>
    <property type="match status" value="1"/>
</dbReference>
<dbReference type="InterPro" id="IPR005079">
    <property type="entry name" value="Peptidase_C45_hydrolase"/>
</dbReference>
<evidence type="ECO:0000313" key="3">
    <source>
        <dbReference type="EnsemblMetazoa" id="XP_001942958.2"/>
    </source>
</evidence>
<dbReference type="Gene3D" id="3.60.60.10">
    <property type="entry name" value="Penicillin V Acylase, Chain A"/>
    <property type="match status" value="1"/>
</dbReference>
<protein>
    <recommendedName>
        <fullName evidence="2">Peptidase C45 hydrolase domain-containing protein</fullName>
    </recommendedName>
</protein>
<feature type="signal peptide" evidence="1">
    <location>
        <begin position="1"/>
        <end position="28"/>
    </location>
</feature>
<dbReference type="KEGG" id="api:100168878"/>
<keyword evidence="4" id="KW-1185">Reference proteome</keyword>
<dbReference type="InterPro" id="IPR047801">
    <property type="entry name" value="Peptidase_C45"/>
</dbReference>
<dbReference type="PROSITE" id="PS51257">
    <property type="entry name" value="PROKAR_LIPOPROTEIN"/>
    <property type="match status" value="1"/>
</dbReference>
<dbReference type="AlphaFoldDB" id="A0A8R1VY85"/>
<feature type="domain" description="Peptidase C45 hydrolase" evidence="2">
    <location>
        <begin position="164"/>
        <end position="416"/>
    </location>
</feature>
<dbReference type="PANTHER" id="PTHR34180:SF1">
    <property type="entry name" value="BETA-ALANYL-DOPAMINE_CARCININE HYDROLASE"/>
    <property type="match status" value="1"/>
</dbReference>
<dbReference type="NCBIfam" id="NF040521">
    <property type="entry name" value="C45_proenzyme"/>
    <property type="match status" value="1"/>
</dbReference>
<dbReference type="GeneID" id="100168878"/>
<name>A0A8R1VY85_ACYPI</name>
<sequence>MLAVAKSVSVVACLIWLSFSCIVDQVMTSSATYEPESESCCPPVSPRQNSIPVHYVEGTHYEVGYSVGRTFGGMIKEFVSVYKPLQEEYLKLYAQPEGRQIYEESLNATKKYFPQYVIEMKGLADGSGVPFYELFLMALDDTLPRNMNVSSKDRGAVGCTSIFVNQPNVQLLGHTEDAVSESLNNYYVVAAHVKPGKAERGGIFAAREEKFEAITYAGHLSGYASGHNHCGLVFAIDTLYLSKPLRGKIPREFITRALLSARSNMNDIVKVLTNEGAGTADGFSVNIGFLNEPKQSRVFHTVEVTPKMDSPRSAVYVSNFSVGTNSLHTNILLHLKYPELSDSAGVTSSVAREKRYKKLTANGQVTNLKELLTIFGNREDQPWPIFSDAPDASEKTINFGVFDFNKKTWTMWTSNPVDNPPLLQLPLTFSDLISP</sequence>
<organism evidence="3 4">
    <name type="scientific">Acyrthosiphon pisum</name>
    <name type="common">Pea aphid</name>
    <dbReference type="NCBI Taxonomy" id="7029"/>
    <lineage>
        <taxon>Eukaryota</taxon>
        <taxon>Metazoa</taxon>
        <taxon>Ecdysozoa</taxon>
        <taxon>Arthropoda</taxon>
        <taxon>Hexapoda</taxon>
        <taxon>Insecta</taxon>
        <taxon>Pterygota</taxon>
        <taxon>Neoptera</taxon>
        <taxon>Paraneoptera</taxon>
        <taxon>Hemiptera</taxon>
        <taxon>Sternorrhyncha</taxon>
        <taxon>Aphidomorpha</taxon>
        <taxon>Aphidoidea</taxon>
        <taxon>Aphididae</taxon>
        <taxon>Macrosiphini</taxon>
        <taxon>Acyrthosiphon</taxon>
    </lineage>
</organism>
<dbReference type="InterPro" id="IPR047794">
    <property type="entry name" value="C45_proenzyme-like"/>
</dbReference>
<reference evidence="3" key="2">
    <citation type="submission" date="2022-06" db="UniProtKB">
        <authorList>
            <consortium name="EnsemblMetazoa"/>
        </authorList>
    </citation>
    <scope>IDENTIFICATION</scope>
</reference>
<reference evidence="4" key="1">
    <citation type="submission" date="2010-06" db="EMBL/GenBank/DDBJ databases">
        <authorList>
            <person name="Jiang H."/>
            <person name="Abraham K."/>
            <person name="Ali S."/>
            <person name="Alsbrooks S.L."/>
            <person name="Anim B.N."/>
            <person name="Anosike U.S."/>
            <person name="Attaway T."/>
            <person name="Bandaranaike D.P."/>
            <person name="Battles P.K."/>
            <person name="Bell S.N."/>
            <person name="Bell A.V."/>
            <person name="Beltran B."/>
            <person name="Bickham C."/>
            <person name="Bustamante Y."/>
            <person name="Caleb T."/>
            <person name="Canada A."/>
            <person name="Cardenas V."/>
            <person name="Carter K."/>
            <person name="Chacko J."/>
            <person name="Chandrabose M.N."/>
            <person name="Chavez D."/>
            <person name="Chavez A."/>
            <person name="Chen L."/>
            <person name="Chu H.-S."/>
            <person name="Claassen K.J."/>
            <person name="Cockrell R."/>
            <person name="Collins M."/>
            <person name="Cooper J.A."/>
            <person name="Cree A."/>
            <person name="Curry S.M."/>
            <person name="Da Y."/>
            <person name="Dao M.D."/>
            <person name="Das B."/>
            <person name="Davila M.-L."/>
            <person name="Davy-Carroll L."/>
            <person name="Denson S."/>
            <person name="Dinh H."/>
            <person name="Ebong V.E."/>
            <person name="Edwards J.R."/>
            <person name="Egan A."/>
            <person name="El-Daye J."/>
            <person name="Escobedo L."/>
            <person name="Fernandez S."/>
            <person name="Fernando P.R."/>
            <person name="Flagg N."/>
            <person name="Forbes L.D."/>
            <person name="Fowler R.G."/>
            <person name="Fu Q."/>
            <person name="Gabisi R.A."/>
            <person name="Ganer J."/>
            <person name="Garbino Pronczuk A."/>
            <person name="Garcia R.M."/>
            <person name="Garner T."/>
            <person name="Garrett T.E."/>
            <person name="Gonzalez D.A."/>
            <person name="Hamid H."/>
            <person name="Hawkins E.S."/>
            <person name="Hirani K."/>
            <person name="Hogues M.E."/>
            <person name="Hollins B."/>
            <person name="Hsiao C.-H."/>
            <person name="Jabil R."/>
            <person name="James M.L."/>
            <person name="Jhangiani S.N."/>
            <person name="Johnson B."/>
            <person name="Johnson Q."/>
            <person name="Joshi V."/>
            <person name="Kalu J.B."/>
            <person name="Kam C."/>
            <person name="Kashfia A."/>
            <person name="Keebler J."/>
            <person name="Kisamo H."/>
            <person name="Kovar C.L."/>
            <person name="Lago L.A."/>
            <person name="Lai C.-Y."/>
            <person name="Laidlaw J."/>
            <person name="Lara F."/>
            <person name="Le T.-K."/>
            <person name="Lee S.L."/>
            <person name="Legall F.H."/>
            <person name="Lemon S.J."/>
            <person name="Lewis L.R."/>
            <person name="Li B."/>
            <person name="Liu Y."/>
            <person name="Liu Y.-S."/>
            <person name="Lopez J."/>
            <person name="Lozado R.J."/>
            <person name="Lu J."/>
            <person name="Madu R.C."/>
            <person name="Maheshwari M."/>
            <person name="Maheshwari R."/>
            <person name="Malloy K."/>
            <person name="Martinez E."/>
            <person name="Mathew T."/>
            <person name="Mercado I.C."/>
            <person name="Mercado C."/>
            <person name="Meyer B."/>
            <person name="Montgomery K."/>
            <person name="Morgan M.B."/>
            <person name="Munidasa M."/>
            <person name="Nazareth L.V."/>
            <person name="Nelson J."/>
            <person name="Ng B.M."/>
            <person name="Nguyen N.B."/>
            <person name="Nguyen P.Q."/>
            <person name="Nguyen T."/>
            <person name="Obregon M."/>
            <person name="Okwuonu G.O."/>
            <person name="Onwere C.G."/>
            <person name="Orozco G."/>
            <person name="Parra A."/>
            <person name="Patel S."/>
            <person name="Patil S."/>
            <person name="Perez A."/>
            <person name="Perez Y."/>
            <person name="Pham C."/>
            <person name="Primus E.L."/>
            <person name="Pu L.-L."/>
            <person name="Puazo M."/>
            <person name="Qin X."/>
            <person name="Quiroz J.B."/>
            <person name="Reese J."/>
            <person name="Richards S."/>
            <person name="Rives C.M."/>
            <person name="Robberts R."/>
            <person name="Ruiz S.J."/>
            <person name="Ruiz M.J."/>
            <person name="Santibanez J."/>
            <person name="Schneider B.W."/>
            <person name="Sisson I."/>
            <person name="Smith M."/>
            <person name="Sodergren E."/>
            <person name="Song X.-Z."/>
            <person name="Song B.B."/>
            <person name="Summersgill H."/>
            <person name="Thelus R."/>
            <person name="Thornton R.D."/>
            <person name="Trejos Z.Y."/>
            <person name="Usmani K."/>
            <person name="Vattathil S."/>
            <person name="Villasana D."/>
            <person name="Walker D.L."/>
            <person name="Wang S."/>
            <person name="Wang K."/>
            <person name="White C.S."/>
            <person name="Williams A.C."/>
            <person name="Williamson J."/>
            <person name="Wilson K."/>
            <person name="Woghiren I.O."/>
            <person name="Woodworth J.R."/>
            <person name="Worley K.C."/>
            <person name="Wright R.A."/>
            <person name="Wu W."/>
            <person name="Young L."/>
            <person name="Zhang L."/>
            <person name="Zhang J."/>
            <person name="Zhu Y."/>
            <person name="Muzny D.M."/>
            <person name="Weinstock G."/>
            <person name="Gibbs R.A."/>
        </authorList>
    </citation>
    <scope>NUCLEOTIDE SEQUENCE [LARGE SCALE GENOMIC DNA]</scope>
    <source>
        <strain evidence="4">LSR1</strain>
    </source>
</reference>